<keyword evidence="3" id="KW-1185">Reference proteome</keyword>
<evidence type="ECO:0000313" key="3">
    <source>
        <dbReference type="Proteomes" id="UP001054837"/>
    </source>
</evidence>
<evidence type="ECO:0000256" key="1">
    <source>
        <dbReference type="SAM" id="SignalP"/>
    </source>
</evidence>
<feature type="chain" id="PRO_5043618675" evidence="1">
    <location>
        <begin position="19"/>
        <end position="91"/>
    </location>
</feature>
<evidence type="ECO:0000313" key="2">
    <source>
        <dbReference type="EMBL" id="GIY74624.1"/>
    </source>
</evidence>
<comment type="caution">
    <text evidence="2">The sequence shown here is derived from an EMBL/GenBank/DDBJ whole genome shotgun (WGS) entry which is preliminary data.</text>
</comment>
<reference evidence="2 3" key="1">
    <citation type="submission" date="2021-06" db="EMBL/GenBank/DDBJ databases">
        <title>Caerostris darwini draft genome.</title>
        <authorList>
            <person name="Kono N."/>
            <person name="Arakawa K."/>
        </authorList>
    </citation>
    <scope>NUCLEOTIDE SEQUENCE [LARGE SCALE GENOMIC DNA]</scope>
</reference>
<sequence length="91" mass="10617">MFALKIFVFLVLLGCGMSFVMPDIEQDSMKLELASKRDQKRLDLLKSLEEFSSEVHQVIPTVKLNSHFLAKTCHTISDREKLFQQNKEEMR</sequence>
<dbReference type="EMBL" id="BPLQ01013768">
    <property type="protein sequence ID" value="GIY74624.1"/>
    <property type="molecule type" value="Genomic_DNA"/>
</dbReference>
<organism evidence="2 3">
    <name type="scientific">Caerostris darwini</name>
    <dbReference type="NCBI Taxonomy" id="1538125"/>
    <lineage>
        <taxon>Eukaryota</taxon>
        <taxon>Metazoa</taxon>
        <taxon>Ecdysozoa</taxon>
        <taxon>Arthropoda</taxon>
        <taxon>Chelicerata</taxon>
        <taxon>Arachnida</taxon>
        <taxon>Araneae</taxon>
        <taxon>Araneomorphae</taxon>
        <taxon>Entelegynae</taxon>
        <taxon>Araneoidea</taxon>
        <taxon>Araneidae</taxon>
        <taxon>Caerostris</taxon>
    </lineage>
</organism>
<feature type="signal peptide" evidence="1">
    <location>
        <begin position="1"/>
        <end position="18"/>
    </location>
</feature>
<keyword evidence="1" id="KW-0732">Signal</keyword>
<dbReference type="AlphaFoldDB" id="A0AAV4VY36"/>
<dbReference type="Proteomes" id="UP001054837">
    <property type="component" value="Unassembled WGS sequence"/>
</dbReference>
<protein>
    <submittedName>
        <fullName evidence="2">Uncharacterized protein</fullName>
    </submittedName>
</protein>
<proteinExistence type="predicted"/>
<gene>
    <name evidence="2" type="ORF">CDAR_399001</name>
</gene>
<name>A0AAV4VY36_9ARAC</name>
<accession>A0AAV4VY36</accession>